<dbReference type="SMART" id="SM00382">
    <property type="entry name" value="AAA"/>
    <property type="match status" value="2"/>
</dbReference>
<comment type="similarity">
    <text evidence="1">Belongs to the ABC transporter superfamily.</text>
</comment>
<organism evidence="6">
    <name type="scientific">mine drainage metagenome</name>
    <dbReference type="NCBI Taxonomy" id="410659"/>
    <lineage>
        <taxon>unclassified sequences</taxon>
        <taxon>metagenomes</taxon>
        <taxon>ecological metagenomes</taxon>
    </lineage>
</organism>
<dbReference type="InterPro" id="IPR003439">
    <property type="entry name" value="ABC_transporter-like_ATP-bd"/>
</dbReference>
<evidence type="ECO:0000259" key="5">
    <source>
        <dbReference type="PROSITE" id="PS50893"/>
    </source>
</evidence>
<sequence>MRPQPLLEVRDLEVAFRRTGDSPLVVVRGVDFTVPPCSTVALVGESGSGKSVTALSILRLLPESHAHIHERSRILWEGRNLLEFSSQAMGALRPGASRRRSLGMIFQDPQGALNPVFTIGMQLGESVRRAEGIGSARQVRQRSLELLAQVGIANPAARLSAYPHQLSGGQQQRVMIAMAISTHPQLLIADEPTTALDVTVQRQIMTLLRELQRELSMAILFITHDLALVGEIAEEVVVMRQGRVVEQGRCSEVLVAPRHGYTRALLTCRPTLGNLPARLPMIDDQGDLTPARASSGPRSSGPLPVVLEVEGVSKSFVVQGAGWRRSRFQALEPLGFTLQAGRTLGVVGESGSGKSTLARMVAGILIPDTGQIHFPGRGAPGRSGRATQVQMVFQNPFASLNPRFTVAQLLTEPLMLQGVGTGARERVELAVRWLERVGLNERALNRYPHEFSGGQRQRIAIARCLTVNPRVLICDESVSALDVSVQAQVLNLLRDLQDELNLSLLFISHDLAVVRFMADEILVLYAGQVVERGKAEEVYARPRHPYTQQLLKAVPQGIPLSAQGEE</sequence>
<dbReference type="PANTHER" id="PTHR43776:SF7">
    <property type="entry name" value="D,D-DIPEPTIDE TRANSPORT ATP-BINDING PROTEIN DDPF-RELATED"/>
    <property type="match status" value="1"/>
</dbReference>
<dbReference type="SUPFAM" id="SSF52540">
    <property type="entry name" value="P-loop containing nucleoside triphosphate hydrolases"/>
    <property type="match status" value="2"/>
</dbReference>
<dbReference type="Pfam" id="PF00005">
    <property type="entry name" value="ABC_tran"/>
    <property type="match status" value="2"/>
</dbReference>
<dbReference type="InterPro" id="IPR003593">
    <property type="entry name" value="AAA+_ATPase"/>
</dbReference>
<dbReference type="InterPro" id="IPR013563">
    <property type="entry name" value="Oligopep_ABC_C"/>
</dbReference>
<dbReference type="CDD" id="cd03257">
    <property type="entry name" value="ABC_NikE_OppD_transporters"/>
    <property type="match status" value="2"/>
</dbReference>
<dbReference type="InterPro" id="IPR050319">
    <property type="entry name" value="ABC_transp_ATP-bind"/>
</dbReference>
<keyword evidence="3" id="KW-0547">Nucleotide-binding</keyword>
<dbReference type="GO" id="GO:0005524">
    <property type="term" value="F:ATP binding"/>
    <property type="evidence" value="ECO:0007669"/>
    <property type="project" value="UniProtKB-KW"/>
</dbReference>
<evidence type="ECO:0000256" key="1">
    <source>
        <dbReference type="ARBA" id="ARBA00005417"/>
    </source>
</evidence>
<dbReference type="GO" id="GO:0016887">
    <property type="term" value="F:ATP hydrolysis activity"/>
    <property type="evidence" value="ECO:0007669"/>
    <property type="project" value="InterPro"/>
</dbReference>
<dbReference type="GO" id="GO:0015833">
    <property type="term" value="P:peptide transport"/>
    <property type="evidence" value="ECO:0007669"/>
    <property type="project" value="InterPro"/>
</dbReference>
<evidence type="ECO:0000313" key="6">
    <source>
        <dbReference type="EMBL" id="VAY89213.1"/>
    </source>
</evidence>
<dbReference type="EMBL" id="UOYP01000535">
    <property type="protein sequence ID" value="VAY89213.1"/>
    <property type="molecule type" value="Genomic_DNA"/>
</dbReference>
<feature type="domain" description="ABC transporter" evidence="5">
    <location>
        <begin position="307"/>
        <end position="551"/>
    </location>
</feature>
<dbReference type="Gene3D" id="3.40.50.300">
    <property type="entry name" value="P-loop containing nucleotide triphosphate hydrolases"/>
    <property type="match status" value="2"/>
</dbReference>
<evidence type="ECO:0000256" key="4">
    <source>
        <dbReference type="ARBA" id="ARBA00022840"/>
    </source>
</evidence>
<feature type="domain" description="ABC transporter" evidence="5">
    <location>
        <begin position="9"/>
        <end position="266"/>
    </location>
</feature>
<gene>
    <name evidence="6" type="primary">yliA</name>
    <name evidence="6" type="ORF">CARN8_5800004</name>
</gene>
<dbReference type="GO" id="GO:0055085">
    <property type="term" value="P:transmembrane transport"/>
    <property type="evidence" value="ECO:0007669"/>
    <property type="project" value="UniProtKB-ARBA"/>
</dbReference>
<evidence type="ECO:0000256" key="3">
    <source>
        <dbReference type="ARBA" id="ARBA00022741"/>
    </source>
</evidence>
<dbReference type="PROSITE" id="PS00211">
    <property type="entry name" value="ABC_TRANSPORTER_1"/>
    <property type="match status" value="2"/>
</dbReference>
<dbReference type="Pfam" id="PF08352">
    <property type="entry name" value="oligo_HPY"/>
    <property type="match status" value="2"/>
</dbReference>
<accession>A0A3P3ZQL6</accession>
<name>A0A3P3ZQL6_9ZZZZ</name>
<keyword evidence="2" id="KW-0813">Transport</keyword>
<evidence type="ECO:0000256" key="2">
    <source>
        <dbReference type="ARBA" id="ARBA00022448"/>
    </source>
</evidence>
<proteinExistence type="inferred from homology"/>
<keyword evidence="4 6" id="KW-0067">ATP-binding</keyword>
<dbReference type="InterPro" id="IPR027417">
    <property type="entry name" value="P-loop_NTPase"/>
</dbReference>
<dbReference type="InterPro" id="IPR017871">
    <property type="entry name" value="ABC_transporter-like_CS"/>
</dbReference>
<dbReference type="PANTHER" id="PTHR43776">
    <property type="entry name" value="TRANSPORT ATP-BINDING PROTEIN"/>
    <property type="match status" value="1"/>
</dbReference>
<dbReference type="PROSITE" id="PS50893">
    <property type="entry name" value="ABC_TRANSPORTER_2"/>
    <property type="match status" value="2"/>
</dbReference>
<protein>
    <submittedName>
        <fullName evidence="6">Putative peptide transport fused subunits of ABC superfamily: ATP-binding components</fullName>
    </submittedName>
</protein>
<reference evidence="6" key="1">
    <citation type="submission" date="2018-10" db="EMBL/GenBank/DDBJ databases">
        <authorList>
            <person name="Plewniak F."/>
        </authorList>
    </citation>
    <scope>NUCLEOTIDE SEQUENCE</scope>
</reference>
<dbReference type="NCBIfam" id="NF008453">
    <property type="entry name" value="PRK11308.1"/>
    <property type="match status" value="2"/>
</dbReference>
<dbReference type="FunFam" id="3.40.50.300:FF:000016">
    <property type="entry name" value="Oligopeptide ABC transporter ATP-binding component"/>
    <property type="match status" value="1"/>
</dbReference>
<dbReference type="AlphaFoldDB" id="A0A3P3ZQL6"/>